<dbReference type="SUPFAM" id="SSF52025">
    <property type="entry name" value="PA domain"/>
    <property type="match status" value="1"/>
</dbReference>
<evidence type="ECO:0000256" key="2">
    <source>
        <dbReference type="SAM" id="Coils"/>
    </source>
</evidence>
<dbReference type="Gene3D" id="3.50.30.30">
    <property type="match status" value="1"/>
</dbReference>
<dbReference type="SUPFAM" id="SSF47672">
    <property type="entry name" value="Transferrin receptor-like dimerisation domain"/>
    <property type="match status" value="1"/>
</dbReference>
<dbReference type="SUPFAM" id="SSF53187">
    <property type="entry name" value="Zn-dependent exopeptidases"/>
    <property type="match status" value="1"/>
</dbReference>
<dbReference type="InterPro" id="IPR003137">
    <property type="entry name" value="PA_domain"/>
</dbReference>
<organism evidence="7 8">
    <name type="scientific">Catalinimonas alkaloidigena</name>
    <dbReference type="NCBI Taxonomy" id="1075417"/>
    <lineage>
        <taxon>Bacteria</taxon>
        <taxon>Pseudomonadati</taxon>
        <taxon>Bacteroidota</taxon>
        <taxon>Cytophagia</taxon>
        <taxon>Cytophagales</taxon>
        <taxon>Catalimonadaceae</taxon>
        <taxon>Catalinimonas</taxon>
    </lineage>
</organism>
<evidence type="ECO:0000259" key="4">
    <source>
        <dbReference type="Pfam" id="PF02225"/>
    </source>
</evidence>
<evidence type="ECO:0000313" key="7">
    <source>
        <dbReference type="EMBL" id="SDJ98795.1"/>
    </source>
</evidence>
<evidence type="ECO:0000259" key="6">
    <source>
        <dbReference type="Pfam" id="PF04389"/>
    </source>
</evidence>
<dbReference type="FunFam" id="3.40.630.10:FF:000101">
    <property type="entry name" value="N-acetylated alpha-linked acidic dipeptidase like 1"/>
    <property type="match status" value="1"/>
</dbReference>
<evidence type="ECO:0000259" key="5">
    <source>
        <dbReference type="Pfam" id="PF04253"/>
    </source>
</evidence>
<feature type="domain" description="Transferrin receptor-like dimerisation" evidence="5">
    <location>
        <begin position="620"/>
        <end position="727"/>
    </location>
</feature>
<keyword evidence="8" id="KW-1185">Reference proteome</keyword>
<proteinExistence type="inferred from homology"/>
<keyword evidence="2" id="KW-0175">Coiled coil</keyword>
<feature type="domain" description="Peptidase M28" evidence="6">
    <location>
        <begin position="328"/>
        <end position="526"/>
    </location>
</feature>
<dbReference type="Pfam" id="PF04389">
    <property type="entry name" value="Peptidase_M28"/>
    <property type="match status" value="1"/>
</dbReference>
<dbReference type="CDD" id="cd02121">
    <property type="entry name" value="PA_GCPII_like"/>
    <property type="match status" value="1"/>
</dbReference>
<evidence type="ECO:0000256" key="1">
    <source>
        <dbReference type="ARBA" id="ARBA00005634"/>
    </source>
</evidence>
<dbReference type="Pfam" id="PF04253">
    <property type="entry name" value="TFR_dimer"/>
    <property type="match status" value="1"/>
</dbReference>
<dbReference type="InterPro" id="IPR036757">
    <property type="entry name" value="TFR-like_dimer_dom_sf"/>
</dbReference>
<accession>A0A1G8Y9A3</accession>
<dbReference type="PANTHER" id="PTHR10404">
    <property type="entry name" value="N-ACETYLATED-ALPHA-LINKED ACIDIC DIPEPTIDASE"/>
    <property type="match status" value="1"/>
</dbReference>
<dbReference type="AlphaFoldDB" id="A0A1G8Y9A3"/>
<evidence type="ECO:0000256" key="3">
    <source>
        <dbReference type="SAM" id="SignalP"/>
    </source>
</evidence>
<feature type="coiled-coil region" evidence="2">
    <location>
        <begin position="572"/>
        <end position="599"/>
    </location>
</feature>
<dbReference type="Pfam" id="PF02225">
    <property type="entry name" value="PA"/>
    <property type="match status" value="1"/>
</dbReference>
<dbReference type="Proteomes" id="UP000198510">
    <property type="component" value="Unassembled WGS sequence"/>
</dbReference>
<dbReference type="STRING" id="1075417.SAMN05421823_101592"/>
<dbReference type="InterPro" id="IPR039373">
    <property type="entry name" value="Peptidase_M28B"/>
</dbReference>
<protein>
    <submittedName>
        <fullName evidence="7">N-acetylated-alpha-linked acidic dipeptidase</fullName>
    </submittedName>
</protein>
<gene>
    <name evidence="7" type="ORF">SAMN05421823_101592</name>
</gene>
<dbReference type="Gene3D" id="3.40.630.10">
    <property type="entry name" value="Zn peptidases"/>
    <property type="match status" value="1"/>
</dbReference>
<feature type="signal peptide" evidence="3">
    <location>
        <begin position="1"/>
        <end position="19"/>
    </location>
</feature>
<dbReference type="EMBL" id="FNFO01000001">
    <property type="protein sequence ID" value="SDJ98795.1"/>
    <property type="molecule type" value="Genomic_DNA"/>
</dbReference>
<keyword evidence="3" id="KW-0732">Signal</keyword>
<name>A0A1G8Y9A3_9BACT</name>
<dbReference type="InterPro" id="IPR046450">
    <property type="entry name" value="PA_dom_sf"/>
</dbReference>
<sequence length="738" mass="82415">MKHASALLLSLLFSSPLAAQDTTALMGFTKAHAAEELQREKQFDQTLKAENLRQWMQRMAAEPHHVGSAYDKDNAEWMAKQFKSWGYDTKIETYQVLFPSPKVRVLEMVEPTKFTASLAEPALAEDATSGQTDAQLPTYNAYSTDGDVTAELVFVNYGVPDDYEKLEEAGIDVKGKIVIAKYYGSWRGIKPKLAAEKGAIGCLIYSDPQDDGYFQGDVYPKGAFKSEYGVQRGSVMDMPLYPGDPLTPGYAATKKAKRLDRSQAETLTKIPVLPISYHDAQPLLEALQGPVAPEKWRGALPFTYHIGPGPVKVHLKLEFNWDQKEIYNVIATMKGSEFPDQWVLRGNHHDAWVNGAADPVSGMVALMEEARAVSELAKTGWKPKRTIVYCGWDAEETGLIGSTEWVEDHAAELQQKAVAYINTDGNSRGFLFMGGSHTLEAFCAQIAGDVQDPQKKVSVLQRRKAFDIVNGGGREKYKGFTISALGSGSDYTPFLQHLGIASLNLGYGGEGSGGEYHSIYDSYDHYRRFKDPEFAYGIALAETAGRATLRLANADLLPFEFDHFYKTMAEYLKEVMETADKMRKEADGLQANLKEHLYELAADPNEPLYQPKAPQPVPYLNFAPLQNALTTLETNAKQLEALLKTDLLPAQKRTQLNALLYHAERQLVREEGLPRRPWFRHQIYAPGFYTGYGVKTLPGVREAIEQGDWQEAQEQIDFLARVFTEYNAYLEKMLTAGK</sequence>
<dbReference type="InterPro" id="IPR007365">
    <property type="entry name" value="TFR-like_dimer_dom"/>
</dbReference>
<feature type="domain" description="PA" evidence="4">
    <location>
        <begin position="148"/>
        <end position="215"/>
    </location>
</feature>
<dbReference type="Gene3D" id="1.20.930.40">
    <property type="entry name" value="Transferrin receptor-like, dimerisation domain"/>
    <property type="match status" value="1"/>
</dbReference>
<dbReference type="InterPro" id="IPR007484">
    <property type="entry name" value="Peptidase_M28"/>
</dbReference>
<evidence type="ECO:0000313" key="8">
    <source>
        <dbReference type="Proteomes" id="UP000198510"/>
    </source>
</evidence>
<dbReference type="PANTHER" id="PTHR10404:SF46">
    <property type="entry name" value="VACUOLAR PROTEIN SORTING-ASSOCIATED PROTEIN 70"/>
    <property type="match status" value="1"/>
</dbReference>
<dbReference type="OrthoDB" id="3646048at2"/>
<comment type="similarity">
    <text evidence="1">Belongs to the peptidase M28 family. M28B subfamily.</text>
</comment>
<dbReference type="RefSeq" id="WP_089678743.1">
    <property type="nucleotide sequence ID" value="NZ_FNFO01000001.1"/>
</dbReference>
<feature type="chain" id="PRO_5011770243" evidence="3">
    <location>
        <begin position="20"/>
        <end position="738"/>
    </location>
</feature>
<reference evidence="7 8" key="1">
    <citation type="submission" date="2016-10" db="EMBL/GenBank/DDBJ databases">
        <authorList>
            <person name="de Groot N.N."/>
        </authorList>
    </citation>
    <scope>NUCLEOTIDE SEQUENCE [LARGE SCALE GENOMIC DNA]</scope>
    <source>
        <strain evidence="7 8">DSM 25186</strain>
    </source>
</reference>